<dbReference type="RefSeq" id="WP_071389082.1">
    <property type="nucleotide sequence ID" value="NZ_MLQS01000002.1"/>
</dbReference>
<dbReference type="CDD" id="cd04496">
    <property type="entry name" value="SSB_OBF"/>
    <property type="match status" value="1"/>
</dbReference>
<evidence type="ECO:0000256" key="3">
    <source>
        <dbReference type="PIRNR" id="PIRNR002070"/>
    </source>
</evidence>
<accession>A0A1S2MBF9</accession>
<comment type="caution">
    <text evidence="2">Lacks conserved residue(s) required for the propagation of feature annotation.</text>
</comment>
<dbReference type="GO" id="GO:0003697">
    <property type="term" value="F:single-stranded DNA binding"/>
    <property type="evidence" value="ECO:0007669"/>
    <property type="project" value="UniProtKB-UniRule"/>
</dbReference>
<reference evidence="4 5" key="1">
    <citation type="submission" date="2016-10" db="EMBL/GenBank/DDBJ databases">
        <title>Draft genome sequences of four alkaliphilic bacteria belonging to the Anaerobacillus genus.</title>
        <authorList>
            <person name="Bassil N.M."/>
            <person name="Lloyd J.R."/>
        </authorList>
    </citation>
    <scope>NUCLEOTIDE SEQUENCE [LARGE SCALE GENOMIC DNA]</scope>
    <source>
        <strain evidence="4 5">DSM 22531</strain>
    </source>
</reference>
<dbReference type="InterPro" id="IPR012340">
    <property type="entry name" value="NA-bd_OB-fold"/>
</dbReference>
<comment type="caution">
    <text evidence="4">The sequence shown here is derived from an EMBL/GenBank/DDBJ whole genome shotgun (WGS) entry which is preliminary data.</text>
</comment>
<dbReference type="PANTHER" id="PTHR10302">
    <property type="entry name" value="SINGLE-STRANDED DNA-BINDING PROTEIN"/>
    <property type="match status" value="1"/>
</dbReference>
<dbReference type="HAMAP" id="MF_00984">
    <property type="entry name" value="SSB"/>
    <property type="match status" value="1"/>
</dbReference>
<dbReference type="GO" id="GO:0006260">
    <property type="term" value="P:DNA replication"/>
    <property type="evidence" value="ECO:0007669"/>
    <property type="project" value="InterPro"/>
</dbReference>
<keyword evidence="5" id="KW-1185">Reference proteome</keyword>
<name>A0A1S2MBF9_9BACI</name>
<comment type="subunit">
    <text evidence="2">Homotetramer.</text>
</comment>
<evidence type="ECO:0000256" key="1">
    <source>
        <dbReference type="ARBA" id="ARBA00023125"/>
    </source>
</evidence>
<dbReference type="PIRSF" id="PIRSF002070">
    <property type="entry name" value="SSB"/>
    <property type="match status" value="1"/>
</dbReference>
<keyword evidence="1 2" id="KW-0238">DNA-binding</keyword>
<dbReference type="Pfam" id="PF00436">
    <property type="entry name" value="SSB"/>
    <property type="match status" value="1"/>
</dbReference>
<dbReference type="SUPFAM" id="SSF50249">
    <property type="entry name" value="Nucleic acid-binding proteins"/>
    <property type="match status" value="1"/>
</dbReference>
<evidence type="ECO:0000313" key="5">
    <source>
        <dbReference type="Proteomes" id="UP000180057"/>
    </source>
</evidence>
<organism evidence="4 5">
    <name type="scientific">Anaerobacillus alkalidiazotrophicus</name>
    <dbReference type="NCBI Taxonomy" id="472963"/>
    <lineage>
        <taxon>Bacteria</taxon>
        <taxon>Bacillati</taxon>
        <taxon>Bacillota</taxon>
        <taxon>Bacilli</taxon>
        <taxon>Bacillales</taxon>
        <taxon>Bacillaceae</taxon>
        <taxon>Anaerobacillus</taxon>
    </lineage>
</organism>
<proteinExistence type="inferred from homology"/>
<dbReference type="PANTHER" id="PTHR10302:SF27">
    <property type="entry name" value="SINGLE-STRANDED DNA-BINDING PROTEIN"/>
    <property type="match status" value="1"/>
</dbReference>
<dbReference type="GO" id="GO:0009295">
    <property type="term" value="C:nucleoid"/>
    <property type="evidence" value="ECO:0007669"/>
    <property type="project" value="TreeGrafter"/>
</dbReference>
<dbReference type="PROSITE" id="PS50935">
    <property type="entry name" value="SSB"/>
    <property type="match status" value="1"/>
</dbReference>
<dbReference type="AlphaFoldDB" id="A0A1S2MBF9"/>
<dbReference type="Gene3D" id="2.40.50.140">
    <property type="entry name" value="Nucleic acid-binding proteins"/>
    <property type="match status" value="1"/>
</dbReference>
<dbReference type="Proteomes" id="UP000180057">
    <property type="component" value="Unassembled WGS sequence"/>
</dbReference>
<dbReference type="InterPro" id="IPR011344">
    <property type="entry name" value="ssDNA-bd"/>
</dbReference>
<dbReference type="InterPro" id="IPR000424">
    <property type="entry name" value="Primosome_PriB/ssb"/>
</dbReference>
<gene>
    <name evidence="4" type="ORF">BKP45_07325</name>
</gene>
<dbReference type="EMBL" id="MLQS01000002">
    <property type="protein sequence ID" value="OIJ20995.1"/>
    <property type="molecule type" value="Genomic_DNA"/>
</dbReference>
<dbReference type="STRING" id="472963.BKP45_07325"/>
<evidence type="ECO:0000256" key="2">
    <source>
        <dbReference type="HAMAP-Rule" id="MF_00984"/>
    </source>
</evidence>
<evidence type="ECO:0000313" key="4">
    <source>
        <dbReference type="EMBL" id="OIJ20995.1"/>
    </source>
</evidence>
<dbReference type="NCBIfam" id="TIGR00621">
    <property type="entry name" value="ssb"/>
    <property type="match status" value="1"/>
</dbReference>
<protein>
    <recommendedName>
        <fullName evidence="2 3">Single-stranded DNA-binding protein</fullName>
        <shortName evidence="2">SSB</shortName>
    </recommendedName>
</protein>
<sequence>MNQVLLTGRLSKDPELYYSKDGLGITSFHLAVKRNFKNSEGTYEADFIPCVSFRKTAENIASYCDKGSLVALSGRIQTRSYENKDQIRMFVTEVVVDSIEFLQRKKQPSTSIESMDIFRDTEERGKFVDEK</sequence>